<feature type="domain" description="6-phosphogluconate dehydrogenase NADP-binding" evidence="5">
    <location>
        <begin position="4"/>
        <end position="159"/>
    </location>
</feature>
<dbReference type="Gene3D" id="3.40.50.720">
    <property type="entry name" value="NAD(P)-binding Rossmann-like Domain"/>
    <property type="match status" value="1"/>
</dbReference>
<dbReference type="SUPFAM" id="SSF51735">
    <property type="entry name" value="NAD(P)-binding Rossmann-fold domains"/>
    <property type="match status" value="1"/>
</dbReference>
<dbReference type="InterPro" id="IPR029154">
    <property type="entry name" value="HIBADH-like_NADP-bd"/>
</dbReference>
<gene>
    <name evidence="7" type="ORF">ABIQ69_16735</name>
</gene>
<dbReference type="InterPro" id="IPR013328">
    <property type="entry name" value="6PGD_dom2"/>
</dbReference>
<dbReference type="RefSeq" id="WP_350348257.1">
    <property type="nucleotide sequence ID" value="NZ_CP158374.1"/>
</dbReference>
<sequence>MAVIAWIGLGHMGGPMSAHLVEAGHEVRGFDLDRAALEAAEAAGVRVRESIADAVAGAGAVFTSLPRNEHVRQVYDATGGVWATAEPGALLLDTSTVDVETSRWCHEQSAARGFRFVDSPISGGIPGAIAGSLTFMLGGSADAVDAARPLVEPMAGHVFDLGGPTLGIAAKLANNLMLFVSLLGVAEGAQLAASLGLDAKRFFEVASVSSGESWPLRTWYPAPGVVPTSPANRGYEATFTTALAEKDLSFALAAAEASGLRTPAAAIALEQFRRLIDEGYGGKDASLVAKFPSPEGRVAGFDPES</sequence>
<dbReference type="Pfam" id="PF14833">
    <property type="entry name" value="NAD_binding_11"/>
    <property type="match status" value="1"/>
</dbReference>
<evidence type="ECO:0000259" key="6">
    <source>
        <dbReference type="Pfam" id="PF14833"/>
    </source>
</evidence>
<dbReference type="Pfam" id="PF03446">
    <property type="entry name" value="NAD_binding_2"/>
    <property type="match status" value="1"/>
</dbReference>
<dbReference type="GO" id="GO:0016616">
    <property type="term" value="F:oxidoreductase activity, acting on the CH-OH group of donors, NAD or NADP as acceptor"/>
    <property type="evidence" value="ECO:0007669"/>
    <property type="project" value="TreeGrafter"/>
</dbReference>
<evidence type="ECO:0000259" key="5">
    <source>
        <dbReference type="Pfam" id="PF03446"/>
    </source>
</evidence>
<dbReference type="EMBL" id="CP158374">
    <property type="protein sequence ID" value="XBX82236.1"/>
    <property type="molecule type" value="Genomic_DNA"/>
</dbReference>
<keyword evidence="3" id="KW-0520">NAD</keyword>
<dbReference type="PANTHER" id="PTHR22981:SF7">
    <property type="entry name" value="3-HYDROXYISOBUTYRATE DEHYDROGENASE, MITOCHONDRIAL"/>
    <property type="match status" value="1"/>
</dbReference>
<dbReference type="PIRSF" id="PIRSF000103">
    <property type="entry name" value="HIBADH"/>
    <property type="match status" value="1"/>
</dbReference>
<proteinExistence type="inferred from homology"/>
<dbReference type="InterPro" id="IPR008927">
    <property type="entry name" value="6-PGluconate_DH-like_C_sf"/>
</dbReference>
<accession>A0AAU7W7C7</accession>
<dbReference type="PANTHER" id="PTHR22981">
    <property type="entry name" value="3-HYDROXYISOBUTYRATE DEHYDROGENASE-RELATED"/>
    <property type="match status" value="1"/>
</dbReference>
<feature type="domain" description="3-hydroxyisobutyrate dehydrogenase-like NAD-binding" evidence="6">
    <location>
        <begin position="167"/>
        <end position="290"/>
    </location>
</feature>
<comment type="similarity">
    <text evidence="1">Belongs to the HIBADH-related family.</text>
</comment>
<dbReference type="InterPro" id="IPR015815">
    <property type="entry name" value="HIBADH-related"/>
</dbReference>
<dbReference type="AlphaFoldDB" id="A0AAU7W7C7"/>
<dbReference type="SUPFAM" id="SSF48179">
    <property type="entry name" value="6-phosphogluconate dehydrogenase C-terminal domain-like"/>
    <property type="match status" value="1"/>
</dbReference>
<dbReference type="InterPro" id="IPR036291">
    <property type="entry name" value="NAD(P)-bd_dom_sf"/>
</dbReference>
<evidence type="ECO:0000256" key="1">
    <source>
        <dbReference type="ARBA" id="ARBA00009080"/>
    </source>
</evidence>
<evidence type="ECO:0000313" key="7">
    <source>
        <dbReference type="EMBL" id="XBX82236.1"/>
    </source>
</evidence>
<dbReference type="Gene3D" id="1.10.1040.10">
    <property type="entry name" value="N-(1-d-carboxylethyl)-l-norvaline Dehydrogenase, domain 2"/>
    <property type="match status" value="1"/>
</dbReference>
<keyword evidence="2" id="KW-0560">Oxidoreductase</keyword>
<dbReference type="GO" id="GO:0051287">
    <property type="term" value="F:NAD binding"/>
    <property type="evidence" value="ECO:0007669"/>
    <property type="project" value="InterPro"/>
</dbReference>
<organism evidence="7">
    <name type="scientific">Agromyces sp. G08B096</name>
    <dbReference type="NCBI Taxonomy" id="3156399"/>
    <lineage>
        <taxon>Bacteria</taxon>
        <taxon>Bacillati</taxon>
        <taxon>Actinomycetota</taxon>
        <taxon>Actinomycetes</taxon>
        <taxon>Micrococcales</taxon>
        <taxon>Microbacteriaceae</taxon>
        <taxon>Agromyces</taxon>
    </lineage>
</organism>
<evidence type="ECO:0000256" key="2">
    <source>
        <dbReference type="ARBA" id="ARBA00023002"/>
    </source>
</evidence>
<dbReference type="InterPro" id="IPR006115">
    <property type="entry name" value="6PGDH_NADP-bd"/>
</dbReference>
<protein>
    <submittedName>
        <fullName evidence="7">NAD(P)-binding domain-containing protein</fullName>
    </submittedName>
</protein>
<feature type="active site" evidence="4">
    <location>
        <position position="171"/>
    </location>
</feature>
<name>A0AAU7W7C7_9MICO</name>
<reference evidence="7" key="1">
    <citation type="submission" date="2024-05" db="EMBL/GenBank/DDBJ databases">
        <authorList>
            <person name="Yu L."/>
        </authorList>
    </citation>
    <scope>NUCLEOTIDE SEQUENCE</scope>
    <source>
        <strain evidence="7">G08B096</strain>
    </source>
</reference>
<evidence type="ECO:0000256" key="4">
    <source>
        <dbReference type="PIRSR" id="PIRSR000103-1"/>
    </source>
</evidence>
<evidence type="ECO:0000256" key="3">
    <source>
        <dbReference type="ARBA" id="ARBA00023027"/>
    </source>
</evidence>
<dbReference type="GO" id="GO:0050661">
    <property type="term" value="F:NADP binding"/>
    <property type="evidence" value="ECO:0007669"/>
    <property type="project" value="InterPro"/>
</dbReference>